<evidence type="ECO:0000313" key="2">
    <source>
        <dbReference type="Proteomes" id="UP000319756"/>
    </source>
</evidence>
<dbReference type="OrthoDB" id="6637817at2"/>
<dbReference type="KEGG" id="sale:EPH95_04785"/>
<evidence type="ECO:0008006" key="3">
    <source>
        <dbReference type="Google" id="ProtNLM"/>
    </source>
</evidence>
<protein>
    <recommendedName>
        <fullName evidence="3">Myb-like domain-containing protein</fullName>
    </recommendedName>
</protein>
<proteinExistence type="predicted"/>
<dbReference type="AlphaFoldDB" id="A0A514LFE0"/>
<dbReference type="EMBL" id="CP035485">
    <property type="protein sequence ID" value="QDI90578.1"/>
    <property type="molecule type" value="Genomic_DNA"/>
</dbReference>
<organism evidence="1 2">
    <name type="scientific">Salicibibacter halophilus</name>
    <dbReference type="NCBI Taxonomy" id="2502791"/>
    <lineage>
        <taxon>Bacteria</taxon>
        <taxon>Bacillati</taxon>
        <taxon>Bacillota</taxon>
        <taxon>Bacilli</taxon>
        <taxon>Bacillales</taxon>
        <taxon>Bacillaceae</taxon>
        <taxon>Salicibibacter</taxon>
    </lineage>
</organism>
<sequence length="113" mass="12973">METKEARRIVSLLADGKDPRTRKMLPDNNTYQNPDTVRALFIAVKGLERLERYETRALQLPENAGKSWTDEEDETLAKAYENGTSIKQLASRHKRTEGSIQARLIKLDKILFV</sequence>
<dbReference type="RefSeq" id="WP_142087797.1">
    <property type="nucleotide sequence ID" value="NZ_CP035485.1"/>
</dbReference>
<evidence type="ECO:0000313" key="1">
    <source>
        <dbReference type="EMBL" id="QDI90578.1"/>
    </source>
</evidence>
<reference evidence="2" key="1">
    <citation type="submission" date="2019-01" db="EMBL/GenBank/DDBJ databases">
        <title>Genomic analysis of Salicibibacter sp. NKC3-5.</title>
        <authorList>
            <person name="Oh Y.J."/>
        </authorList>
    </citation>
    <scope>NUCLEOTIDE SEQUENCE [LARGE SCALE GENOMIC DNA]</scope>
    <source>
        <strain evidence="2">NKC3-5</strain>
    </source>
</reference>
<accession>A0A514LFE0</accession>
<name>A0A514LFE0_9BACI</name>
<gene>
    <name evidence="1" type="ORF">EPH95_04785</name>
</gene>
<keyword evidence="2" id="KW-1185">Reference proteome</keyword>
<dbReference type="Proteomes" id="UP000319756">
    <property type="component" value="Chromosome"/>
</dbReference>
<dbReference type="Gene3D" id="1.10.10.60">
    <property type="entry name" value="Homeodomain-like"/>
    <property type="match status" value="1"/>
</dbReference>